<feature type="region of interest" description="Disordered" evidence="10">
    <location>
        <begin position="85"/>
        <end position="118"/>
    </location>
</feature>
<dbReference type="EMBL" id="JAVFHQ010000028">
    <property type="protein sequence ID" value="KAK4543920.1"/>
    <property type="molecule type" value="Genomic_DNA"/>
</dbReference>
<accession>A0AAV9JHE2</accession>
<dbReference type="GO" id="GO:0016787">
    <property type="term" value="F:hydrolase activity"/>
    <property type="evidence" value="ECO:0007669"/>
    <property type="project" value="UniProtKB-KW"/>
</dbReference>
<dbReference type="Proteomes" id="UP001324427">
    <property type="component" value="Unassembled WGS sequence"/>
</dbReference>
<comment type="similarity">
    <text evidence="6">Belongs to the DEAD box helicase family. DDX52/ROK1 subfamily.</text>
</comment>
<organism evidence="13 14">
    <name type="scientific">Oleoguttula mirabilis</name>
    <dbReference type="NCBI Taxonomy" id="1507867"/>
    <lineage>
        <taxon>Eukaryota</taxon>
        <taxon>Fungi</taxon>
        <taxon>Dikarya</taxon>
        <taxon>Ascomycota</taxon>
        <taxon>Pezizomycotina</taxon>
        <taxon>Dothideomycetes</taxon>
        <taxon>Dothideomycetidae</taxon>
        <taxon>Mycosphaerellales</taxon>
        <taxon>Teratosphaeriaceae</taxon>
        <taxon>Oleoguttula</taxon>
    </lineage>
</organism>
<dbReference type="SMART" id="SM00487">
    <property type="entry name" value="DEXDc"/>
    <property type="match status" value="1"/>
</dbReference>
<feature type="compositionally biased region" description="Polar residues" evidence="10">
    <location>
        <begin position="22"/>
        <end position="33"/>
    </location>
</feature>
<feature type="region of interest" description="Disordered" evidence="10">
    <location>
        <begin position="637"/>
        <end position="709"/>
    </location>
</feature>
<dbReference type="GO" id="GO:0030490">
    <property type="term" value="P:maturation of SSU-rRNA"/>
    <property type="evidence" value="ECO:0007669"/>
    <property type="project" value="InterPro"/>
</dbReference>
<evidence type="ECO:0000259" key="11">
    <source>
        <dbReference type="PROSITE" id="PS51192"/>
    </source>
</evidence>
<comment type="function">
    <text evidence="5">ATP-dependent RNA helicase involved in 40S ribosomal subunit biogenesis. Required for the processing and cleavage of 35S pre-rRNA at sites A0, A1, and A2, leading to mature 18S rRNA.</text>
</comment>
<dbReference type="GO" id="GO:0005524">
    <property type="term" value="F:ATP binding"/>
    <property type="evidence" value="ECO:0007669"/>
    <property type="project" value="UniProtKB-UniRule"/>
</dbReference>
<keyword evidence="9" id="KW-0347">Helicase</keyword>
<dbReference type="InterPro" id="IPR011545">
    <property type="entry name" value="DEAD/DEAH_box_helicase_dom"/>
</dbReference>
<keyword evidence="3 9" id="KW-0067">ATP-binding</keyword>
<dbReference type="InterPro" id="IPR044764">
    <property type="entry name" value="DDX52/Rok1_DEADc"/>
</dbReference>
<evidence type="ECO:0000313" key="14">
    <source>
        <dbReference type="Proteomes" id="UP001324427"/>
    </source>
</evidence>
<dbReference type="Gene3D" id="3.40.50.300">
    <property type="entry name" value="P-loop containing nucleotide triphosphate hydrolases"/>
    <property type="match status" value="2"/>
</dbReference>
<evidence type="ECO:0000256" key="9">
    <source>
        <dbReference type="RuleBase" id="RU365068"/>
    </source>
</evidence>
<comment type="subunit">
    <text evidence="7">Interacts with the U3 snoRNA and is associated with the 90S and 40S pre-ribosomes.</text>
</comment>
<comment type="domain">
    <text evidence="9">The Q motif is unique to and characteristic of the DEAD box family of RNA helicases and controls ATP binding and hydrolysis.</text>
</comment>
<keyword evidence="1 9" id="KW-0547">Nucleotide-binding</keyword>
<feature type="compositionally biased region" description="Basic and acidic residues" evidence="10">
    <location>
        <begin position="153"/>
        <end position="164"/>
    </location>
</feature>
<dbReference type="CDD" id="cd17957">
    <property type="entry name" value="DEADc_DDX52"/>
    <property type="match status" value="1"/>
</dbReference>
<keyword evidence="4 9" id="KW-0694">RNA-binding</keyword>
<keyword evidence="14" id="KW-1185">Reference proteome</keyword>
<dbReference type="CDD" id="cd18787">
    <property type="entry name" value="SF2_C_DEAD"/>
    <property type="match status" value="1"/>
</dbReference>
<dbReference type="InterPro" id="IPR027417">
    <property type="entry name" value="P-loop_NTPase"/>
</dbReference>
<evidence type="ECO:0000256" key="1">
    <source>
        <dbReference type="ARBA" id="ARBA00022741"/>
    </source>
</evidence>
<evidence type="ECO:0000256" key="7">
    <source>
        <dbReference type="ARBA" id="ARBA00024367"/>
    </source>
</evidence>
<dbReference type="GO" id="GO:0003723">
    <property type="term" value="F:RNA binding"/>
    <property type="evidence" value="ECO:0007669"/>
    <property type="project" value="UniProtKB-UniRule"/>
</dbReference>
<dbReference type="PROSITE" id="PS51194">
    <property type="entry name" value="HELICASE_CTER"/>
    <property type="match status" value="1"/>
</dbReference>
<comment type="caution">
    <text evidence="13">The sequence shown here is derived from an EMBL/GenBank/DDBJ whole genome shotgun (WGS) entry which is preliminary data.</text>
</comment>
<dbReference type="Pfam" id="PF00270">
    <property type="entry name" value="DEAD"/>
    <property type="match status" value="1"/>
</dbReference>
<protein>
    <recommendedName>
        <fullName evidence="9">ATP-dependent RNA helicase</fullName>
        <ecNumber evidence="9">3.6.4.13</ecNumber>
    </recommendedName>
</protein>
<keyword evidence="2 9" id="KW-0378">Hydrolase</keyword>
<dbReference type="PANTHER" id="PTHR24031">
    <property type="entry name" value="RNA HELICASE"/>
    <property type="match status" value="1"/>
</dbReference>
<dbReference type="SUPFAM" id="SSF52540">
    <property type="entry name" value="P-loop containing nucleoside triphosphate hydrolases"/>
    <property type="match status" value="1"/>
</dbReference>
<evidence type="ECO:0000259" key="12">
    <source>
        <dbReference type="PROSITE" id="PS51194"/>
    </source>
</evidence>
<sequence>MDPLRLLSRSAKATRKTDKKQNQSTPSAGQRAQPQLPPIVNQPLDNRTTASRKRKRVQDVPSVSDDQLTGLDFFAGHGATRMRVKASAPAQISDSESSKKVAGSQHAEDARDTPLTTKTISSEEIRAILKQHKLKVTWLNPSSPQEKVKRKGKEGSKAKTEKSQLHPQPLCSFRELGERYAIPKRMAANIHDQGYATPTEVQLGALPLLLDSPSLYLQPAAGAADVPPHNSDGVDLLTVAPTGSGKTLAFMIPLVHKISQERRTDETLARMTSAIVLAPTKELAGQIVNEGRKLASGTKIKVTQLRKGMRLASGGTQQAGDEAGPPIVKTDIIVGTPGLLHNMLEEEDELKQMSLKGVRHLVLDEADVLLDPLFREQTLAIWNSLSNPDLRVSLWSATMGSNIEELARSTIHTRRDALGAGSGDVQEAPLVRLVVGLKDSAVPNVEHRLVYAATEQGKLMGLRQLLHPAASSGDTGAPLLPPFLVFTQTIERAIALHSELLYDIPAEAGGISRIAVLHSDLSDTVRESVMTRFRKGDIWVLITTDLLSRGVDFRGVNGVVNYDIPTSSAAYVHRVGRTGRAGREGGVAVTLYSKEDIPYLKHVATVVAMAQKQKGTSSGEGMQQWLLDALPTLSKPEKQKLKKRGIESRTKRGKEADPKSARRARISSKAGFIRKSENNRRSAILGSQRRQQADLANDAGDETDFGGFD</sequence>
<feature type="compositionally biased region" description="Acidic residues" evidence="10">
    <location>
        <begin position="699"/>
        <end position="709"/>
    </location>
</feature>
<feature type="domain" description="Helicase ATP-binding" evidence="11">
    <location>
        <begin position="227"/>
        <end position="417"/>
    </location>
</feature>
<dbReference type="GO" id="GO:0003724">
    <property type="term" value="F:RNA helicase activity"/>
    <property type="evidence" value="ECO:0007669"/>
    <property type="project" value="UniProtKB-EC"/>
</dbReference>
<feature type="compositionally biased region" description="Basic and acidic residues" evidence="10">
    <location>
        <begin position="637"/>
        <end position="660"/>
    </location>
</feature>
<evidence type="ECO:0000256" key="8">
    <source>
        <dbReference type="ARBA" id="ARBA00047984"/>
    </source>
</evidence>
<reference evidence="13 14" key="1">
    <citation type="submission" date="2021-11" db="EMBL/GenBank/DDBJ databases">
        <title>Black yeast isolated from Biological Soil Crust.</title>
        <authorList>
            <person name="Kurbessoian T."/>
        </authorList>
    </citation>
    <scope>NUCLEOTIDE SEQUENCE [LARGE SCALE GENOMIC DNA]</scope>
    <source>
        <strain evidence="13 14">CCFEE 5522</strain>
    </source>
</reference>
<dbReference type="InterPro" id="IPR014001">
    <property type="entry name" value="Helicase_ATP-bd"/>
</dbReference>
<dbReference type="AlphaFoldDB" id="A0AAV9JHE2"/>
<gene>
    <name evidence="13" type="ORF">LTR36_004694</name>
</gene>
<evidence type="ECO:0000256" key="6">
    <source>
        <dbReference type="ARBA" id="ARBA00024355"/>
    </source>
</evidence>
<name>A0AAV9JHE2_9PEZI</name>
<dbReference type="EC" id="3.6.4.13" evidence="9"/>
<evidence type="ECO:0000256" key="3">
    <source>
        <dbReference type="ARBA" id="ARBA00022840"/>
    </source>
</evidence>
<comment type="function">
    <text evidence="9">RNA helicase.</text>
</comment>
<dbReference type="InterPro" id="IPR001650">
    <property type="entry name" value="Helicase_C-like"/>
</dbReference>
<comment type="catalytic activity">
    <reaction evidence="8 9">
        <text>ATP + H2O = ADP + phosphate + H(+)</text>
        <dbReference type="Rhea" id="RHEA:13065"/>
        <dbReference type="ChEBI" id="CHEBI:15377"/>
        <dbReference type="ChEBI" id="CHEBI:15378"/>
        <dbReference type="ChEBI" id="CHEBI:30616"/>
        <dbReference type="ChEBI" id="CHEBI:43474"/>
        <dbReference type="ChEBI" id="CHEBI:456216"/>
        <dbReference type="EC" id="3.6.4.13"/>
    </reaction>
</comment>
<evidence type="ECO:0000256" key="10">
    <source>
        <dbReference type="SAM" id="MobiDB-lite"/>
    </source>
</evidence>
<evidence type="ECO:0000256" key="4">
    <source>
        <dbReference type="ARBA" id="ARBA00022884"/>
    </source>
</evidence>
<feature type="region of interest" description="Disordered" evidence="10">
    <location>
        <begin position="139"/>
        <end position="166"/>
    </location>
</feature>
<evidence type="ECO:0000256" key="2">
    <source>
        <dbReference type="ARBA" id="ARBA00022801"/>
    </source>
</evidence>
<dbReference type="SMART" id="SM00490">
    <property type="entry name" value="HELICc"/>
    <property type="match status" value="1"/>
</dbReference>
<feature type="domain" description="Helicase C-terminal" evidence="12">
    <location>
        <begin position="461"/>
        <end position="630"/>
    </location>
</feature>
<evidence type="ECO:0000256" key="5">
    <source>
        <dbReference type="ARBA" id="ARBA00024310"/>
    </source>
</evidence>
<dbReference type="Pfam" id="PF00271">
    <property type="entry name" value="Helicase_C"/>
    <property type="match status" value="1"/>
</dbReference>
<proteinExistence type="inferred from homology"/>
<dbReference type="PROSITE" id="PS51192">
    <property type="entry name" value="HELICASE_ATP_BIND_1"/>
    <property type="match status" value="1"/>
</dbReference>
<feature type="region of interest" description="Disordered" evidence="10">
    <location>
        <begin position="1"/>
        <end position="70"/>
    </location>
</feature>
<evidence type="ECO:0000313" key="13">
    <source>
        <dbReference type="EMBL" id="KAK4543920.1"/>
    </source>
</evidence>